<keyword evidence="3 7" id="KW-0812">Transmembrane</keyword>
<feature type="transmembrane region" description="Helical" evidence="7">
    <location>
        <begin position="437"/>
        <end position="454"/>
    </location>
</feature>
<accession>A0AAF0YJR8</accession>
<feature type="transmembrane region" description="Helical" evidence="7">
    <location>
        <begin position="193"/>
        <end position="215"/>
    </location>
</feature>
<feature type="transmembrane region" description="Helical" evidence="7">
    <location>
        <begin position="497"/>
        <end position="519"/>
    </location>
</feature>
<keyword evidence="2" id="KW-0813">Transport</keyword>
<dbReference type="GeneID" id="87811979"/>
<dbReference type="Proteomes" id="UP000827549">
    <property type="component" value="Chromosome 7"/>
</dbReference>
<keyword evidence="4 7" id="KW-1133">Transmembrane helix</keyword>
<evidence type="ECO:0000256" key="1">
    <source>
        <dbReference type="ARBA" id="ARBA00004141"/>
    </source>
</evidence>
<name>A0AAF0YJR8_9TREE</name>
<evidence type="ECO:0000256" key="2">
    <source>
        <dbReference type="ARBA" id="ARBA00022448"/>
    </source>
</evidence>
<dbReference type="InterPro" id="IPR036259">
    <property type="entry name" value="MFS_trans_sf"/>
</dbReference>
<dbReference type="SUPFAM" id="SSF103473">
    <property type="entry name" value="MFS general substrate transporter"/>
    <property type="match status" value="2"/>
</dbReference>
<feature type="transmembrane region" description="Helical" evidence="7">
    <location>
        <begin position="100"/>
        <end position="123"/>
    </location>
</feature>
<evidence type="ECO:0000256" key="4">
    <source>
        <dbReference type="ARBA" id="ARBA00022989"/>
    </source>
</evidence>
<feature type="region of interest" description="Disordered" evidence="6">
    <location>
        <begin position="65"/>
        <end position="91"/>
    </location>
</feature>
<gene>
    <name evidence="8" type="primary">SPBC1683.03c_5</name>
    <name evidence="8" type="ORF">LOC62_07G008815</name>
</gene>
<feature type="transmembrane region" description="Helical" evidence="7">
    <location>
        <begin position="331"/>
        <end position="349"/>
    </location>
</feature>
<dbReference type="Gene3D" id="1.20.1250.20">
    <property type="entry name" value="MFS general substrate transporter like domains"/>
    <property type="match status" value="2"/>
</dbReference>
<feature type="transmembrane region" description="Helical" evidence="7">
    <location>
        <begin position="227"/>
        <end position="250"/>
    </location>
</feature>
<dbReference type="RefSeq" id="XP_062631340.1">
    <property type="nucleotide sequence ID" value="XM_062775356.1"/>
</dbReference>
<sequence>MSLAIPRTTTIEPASDAPDPRFLPHTRTISTTDVDTLVPTPMTKGPGKDAEVDIVGASYKLEKATAGATPTQSSSATDPEACTSDSDDAPRKKLSQGLKWTLLFIFALAMFIDILFYSAFFVFMDLISHDLHIDFAQQSWVITAYSVTFAAFLLFWGRVSDLYSPSQVFSWGFVALGVLSLVTSFLPDKYSFFIVRALAGISGASLIPASYRLIVFVFEPHEQPRAFTLYGISGAIANVTGIIIAGVINLIPGGGQMRSWRWFFRIVSMIILPIAASSFYLIPASTGKDAKKTKQKWRRLDLVGVFLMLVAIVLLILGLTLGASYGWKKPGFLVPFLLSFALFPAFFYWESRLDDDMALIPTKTWKIPNMVVLTIFALQIYAWWAVNYLAHVQVYTIVYHESAILAAVRVLPEGVSATAVTLLLMFFPRLVSVRPRYTILIGTALGAVGCALMAQPNNWQKDYWRYLFAGFILGSGGTMASFTGVNVGVMTAVPPEMAGVAGAILQVSFQMGTAVGFSVQSGLLTIKPGGLTNPTNVHASFYFQLGWAALWFLGFAVLYRPSKSGSDEENRKVDAE</sequence>
<protein>
    <submittedName>
        <fullName evidence="8">Purtative MFS-type transporterc</fullName>
    </submittedName>
</protein>
<evidence type="ECO:0000256" key="7">
    <source>
        <dbReference type="SAM" id="Phobius"/>
    </source>
</evidence>
<feature type="compositionally biased region" description="Polar residues" evidence="6">
    <location>
        <begin position="68"/>
        <end position="77"/>
    </location>
</feature>
<feature type="transmembrane region" description="Helical" evidence="7">
    <location>
        <begin position="402"/>
        <end position="425"/>
    </location>
</feature>
<evidence type="ECO:0000256" key="3">
    <source>
        <dbReference type="ARBA" id="ARBA00022692"/>
    </source>
</evidence>
<dbReference type="PANTHER" id="PTHR42718">
    <property type="entry name" value="MAJOR FACILITATOR SUPERFAMILY MULTIDRUG TRANSPORTER MFSC"/>
    <property type="match status" value="1"/>
</dbReference>
<feature type="transmembrane region" description="Helical" evidence="7">
    <location>
        <begin position="370"/>
        <end position="390"/>
    </location>
</feature>
<dbReference type="EMBL" id="CP086720">
    <property type="protein sequence ID" value="WOO85314.1"/>
    <property type="molecule type" value="Genomic_DNA"/>
</dbReference>
<organism evidence="8 9">
    <name type="scientific">Vanrija pseudolonga</name>
    <dbReference type="NCBI Taxonomy" id="143232"/>
    <lineage>
        <taxon>Eukaryota</taxon>
        <taxon>Fungi</taxon>
        <taxon>Dikarya</taxon>
        <taxon>Basidiomycota</taxon>
        <taxon>Agaricomycotina</taxon>
        <taxon>Tremellomycetes</taxon>
        <taxon>Trichosporonales</taxon>
        <taxon>Trichosporonaceae</taxon>
        <taxon>Vanrija</taxon>
    </lineage>
</organism>
<evidence type="ECO:0000256" key="5">
    <source>
        <dbReference type="ARBA" id="ARBA00023136"/>
    </source>
</evidence>
<comment type="subcellular location">
    <subcellularLocation>
        <location evidence="1">Membrane</location>
        <topology evidence="1">Multi-pass membrane protein</topology>
    </subcellularLocation>
</comment>
<feature type="region of interest" description="Disordered" evidence="6">
    <location>
        <begin position="1"/>
        <end position="26"/>
    </location>
</feature>
<feature type="transmembrane region" description="Helical" evidence="7">
    <location>
        <begin position="262"/>
        <end position="282"/>
    </location>
</feature>
<dbReference type="PANTHER" id="PTHR42718:SF9">
    <property type="entry name" value="MAJOR FACILITATOR SUPERFAMILY MULTIDRUG TRANSPORTER MFSC"/>
    <property type="match status" value="1"/>
</dbReference>
<proteinExistence type="predicted"/>
<dbReference type="CDD" id="cd17321">
    <property type="entry name" value="MFS_MMR_MDR_like"/>
    <property type="match status" value="1"/>
</dbReference>
<keyword evidence="5 7" id="KW-0472">Membrane</keyword>
<dbReference type="GO" id="GO:0022857">
    <property type="term" value="F:transmembrane transporter activity"/>
    <property type="evidence" value="ECO:0007669"/>
    <property type="project" value="InterPro"/>
</dbReference>
<dbReference type="InterPro" id="IPR011701">
    <property type="entry name" value="MFS"/>
</dbReference>
<evidence type="ECO:0000313" key="9">
    <source>
        <dbReference type="Proteomes" id="UP000827549"/>
    </source>
</evidence>
<dbReference type="Pfam" id="PF07690">
    <property type="entry name" value="MFS_1"/>
    <property type="match status" value="1"/>
</dbReference>
<evidence type="ECO:0000256" key="6">
    <source>
        <dbReference type="SAM" id="MobiDB-lite"/>
    </source>
</evidence>
<feature type="transmembrane region" description="Helical" evidence="7">
    <location>
        <begin position="539"/>
        <end position="559"/>
    </location>
</feature>
<feature type="transmembrane region" description="Helical" evidence="7">
    <location>
        <begin position="168"/>
        <end position="187"/>
    </location>
</feature>
<keyword evidence="9" id="KW-1185">Reference proteome</keyword>
<evidence type="ECO:0000313" key="8">
    <source>
        <dbReference type="EMBL" id="WOO85314.1"/>
    </source>
</evidence>
<dbReference type="GO" id="GO:0016020">
    <property type="term" value="C:membrane"/>
    <property type="evidence" value="ECO:0007669"/>
    <property type="project" value="UniProtKB-SubCell"/>
</dbReference>
<feature type="transmembrane region" description="Helical" evidence="7">
    <location>
        <begin position="302"/>
        <end position="325"/>
    </location>
</feature>
<dbReference type="AlphaFoldDB" id="A0AAF0YJR8"/>
<feature type="transmembrane region" description="Helical" evidence="7">
    <location>
        <begin position="466"/>
        <end position="485"/>
    </location>
</feature>
<reference evidence="8" key="1">
    <citation type="submission" date="2023-10" db="EMBL/GenBank/DDBJ databases">
        <authorList>
            <person name="Noh H."/>
        </authorList>
    </citation>
    <scope>NUCLEOTIDE SEQUENCE</scope>
    <source>
        <strain evidence="8">DUCC4014</strain>
    </source>
</reference>
<feature type="transmembrane region" description="Helical" evidence="7">
    <location>
        <begin position="135"/>
        <end position="156"/>
    </location>
</feature>